<dbReference type="InterPro" id="IPR043129">
    <property type="entry name" value="ATPase_NBD"/>
</dbReference>
<dbReference type="EMBL" id="KN823041">
    <property type="protein sequence ID" value="KIO25464.1"/>
    <property type="molecule type" value="Genomic_DNA"/>
</dbReference>
<dbReference type="GO" id="GO:0005524">
    <property type="term" value="F:ATP binding"/>
    <property type="evidence" value="ECO:0007669"/>
    <property type="project" value="UniProtKB-KW"/>
</dbReference>
<keyword evidence="2" id="KW-0067">ATP-binding</keyword>
<dbReference type="Proteomes" id="UP000054248">
    <property type="component" value="Unassembled WGS sequence"/>
</dbReference>
<gene>
    <name evidence="3" type="ORF">M407DRAFT_25169</name>
</gene>
<reference evidence="4" key="2">
    <citation type="submission" date="2015-01" db="EMBL/GenBank/DDBJ databases">
        <title>Evolutionary Origins and Diversification of the Mycorrhizal Mutualists.</title>
        <authorList>
            <consortium name="DOE Joint Genome Institute"/>
            <consortium name="Mycorrhizal Genomics Consortium"/>
            <person name="Kohler A."/>
            <person name="Kuo A."/>
            <person name="Nagy L.G."/>
            <person name="Floudas D."/>
            <person name="Copeland A."/>
            <person name="Barry K.W."/>
            <person name="Cichocki N."/>
            <person name="Veneault-Fourrey C."/>
            <person name="LaButti K."/>
            <person name="Lindquist E.A."/>
            <person name="Lipzen A."/>
            <person name="Lundell T."/>
            <person name="Morin E."/>
            <person name="Murat C."/>
            <person name="Riley R."/>
            <person name="Ohm R."/>
            <person name="Sun H."/>
            <person name="Tunlid A."/>
            <person name="Henrissat B."/>
            <person name="Grigoriev I.V."/>
            <person name="Hibbett D.S."/>
            <person name="Martin F."/>
        </authorList>
    </citation>
    <scope>NUCLEOTIDE SEQUENCE [LARGE SCALE GENOMIC DNA]</scope>
    <source>
        <strain evidence="4">MUT 4182</strain>
    </source>
</reference>
<dbReference type="Gene3D" id="2.60.34.10">
    <property type="entry name" value="Substrate Binding Domain Of DNAk, Chain A, domain 1"/>
    <property type="match status" value="1"/>
</dbReference>
<dbReference type="Gene3D" id="3.90.640.10">
    <property type="entry name" value="Actin, Chain A, domain 4"/>
    <property type="match status" value="1"/>
</dbReference>
<dbReference type="Pfam" id="PF00012">
    <property type="entry name" value="HSP70"/>
    <property type="match status" value="1"/>
</dbReference>
<sequence>MASIPVAYGLDDQACVPAPVGQADLDGEDSAFRPLRTARGRAKRTLSSVAQTSIKLDSLYEDIDFYTSITCAHFGKLGMNLLRSAFDPVTPVLRDYKIDEFAVNMSSDPTGPMTYANNQPGVLLQIYEEERARKRLSSMLYPTSTPRFPQIEVTFDVDANRILNVSGTEKTIT</sequence>
<dbReference type="GO" id="GO:0140662">
    <property type="term" value="F:ATP-dependent protein folding chaperone"/>
    <property type="evidence" value="ECO:0007669"/>
    <property type="project" value="InterPro"/>
</dbReference>
<evidence type="ECO:0000313" key="4">
    <source>
        <dbReference type="Proteomes" id="UP000054248"/>
    </source>
</evidence>
<organism evidence="3 4">
    <name type="scientific">Tulasnella calospora MUT 4182</name>
    <dbReference type="NCBI Taxonomy" id="1051891"/>
    <lineage>
        <taxon>Eukaryota</taxon>
        <taxon>Fungi</taxon>
        <taxon>Dikarya</taxon>
        <taxon>Basidiomycota</taxon>
        <taxon>Agaricomycotina</taxon>
        <taxon>Agaricomycetes</taxon>
        <taxon>Cantharellales</taxon>
        <taxon>Tulasnellaceae</taxon>
        <taxon>Tulasnella</taxon>
    </lineage>
</organism>
<keyword evidence="1" id="KW-0547">Nucleotide-binding</keyword>
<evidence type="ECO:0000313" key="3">
    <source>
        <dbReference type="EMBL" id="KIO25464.1"/>
    </source>
</evidence>
<dbReference type="STRING" id="1051891.A0A0C3QHY9"/>
<dbReference type="AlphaFoldDB" id="A0A0C3QHY9"/>
<evidence type="ECO:0000256" key="1">
    <source>
        <dbReference type="ARBA" id="ARBA00022741"/>
    </source>
</evidence>
<reference evidence="3 4" key="1">
    <citation type="submission" date="2014-04" db="EMBL/GenBank/DDBJ databases">
        <authorList>
            <consortium name="DOE Joint Genome Institute"/>
            <person name="Kuo A."/>
            <person name="Girlanda M."/>
            <person name="Perotto S."/>
            <person name="Kohler A."/>
            <person name="Nagy L.G."/>
            <person name="Floudas D."/>
            <person name="Copeland A."/>
            <person name="Barry K.W."/>
            <person name="Cichocki N."/>
            <person name="Veneault-Fourrey C."/>
            <person name="LaButti K."/>
            <person name="Lindquist E.A."/>
            <person name="Lipzen A."/>
            <person name="Lundell T."/>
            <person name="Morin E."/>
            <person name="Murat C."/>
            <person name="Sun H."/>
            <person name="Tunlid A."/>
            <person name="Henrissat B."/>
            <person name="Grigoriev I.V."/>
            <person name="Hibbett D.S."/>
            <person name="Martin F."/>
            <person name="Nordberg H.P."/>
            <person name="Cantor M.N."/>
            <person name="Hua S.X."/>
        </authorList>
    </citation>
    <scope>NUCLEOTIDE SEQUENCE [LARGE SCALE GENOMIC DNA]</scope>
    <source>
        <strain evidence="3 4">MUT 4182</strain>
    </source>
</reference>
<dbReference type="SUPFAM" id="SSF100920">
    <property type="entry name" value="Heat shock protein 70kD (HSP70), peptide-binding domain"/>
    <property type="match status" value="1"/>
</dbReference>
<protein>
    <submittedName>
        <fullName evidence="3">Uncharacterized protein</fullName>
    </submittedName>
</protein>
<accession>A0A0C3QHY9</accession>
<dbReference type="InterPro" id="IPR029047">
    <property type="entry name" value="HSP70_peptide-bd_sf"/>
</dbReference>
<dbReference type="Gene3D" id="3.30.420.40">
    <property type="match status" value="1"/>
</dbReference>
<proteinExistence type="predicted"/>
<dbReference type="HOGENOM" id="CLU_1548742_0_0_1"/>
<dbReference type="OrthoDB" id="3260447at2759"/>
<evidence type="ECO:0000256" key="2">
    <source>
        <dbReference type="ARBA" id="ARBA00022840"/>
    </source>
</evidence>
<dbReference type="InterPro" id="IPR013126">
    <property type="entry name" value="Hsp_70_fam"/>
</dbReference>
<name>A0A0C3QHY9_9AGAM</name>
<dbReference type="PANTHER" id="PTHR19375">
    <property type="entry name" value="HEAT SHOCK PROTEIN 70KDA"/>
    <property type="match status" value="1"/>
</dbReference>
<keyword evidence="4" id="KW-1185">Reference proteome</keyword>
<dbReference type="SUPFAM" id="SSF53067">
    <property type="entry name" value="Actin-like ATPase domain"/>
    <property type="match status" value="1"/>
</dbReference>